<dbReference type="Gene3D" id="3.40.50.300">
    <property type="entry name" value="P-loop containing nucleotide triphosphate hydrolases"/>
    <property type="match status" value="1"/>
</dbReference>
<dbReference type="GO" id="GO:0000287">
    <property type="term" value="F:magnesium ion binding"/>
    <property type="evidence" value="ECO:0007669"/>
    <property type="project" value="InterPro"/>
</dbReference>
<comment type="catalytic activity">
    <reaction evidence="10">
        <text>D-ribose 5-phosphate + ATP = 5-phospho-alpha-D-ribose 1-diphosphate + AMP + H(+)</text>
        <dbReference type="Rhea" id="RHEA:15609"/>
        <dbReference type="ChEBI" id="CHEBI:15378"/>
        <dbReference type="ChEBI" id="CHEBI:30616"/>
        <dbReference type="ChEBI" id="CHEBI:58017"/>
        <dbReference type="ChEBI" id="CHEBI:78346"/>
        <dbReference type="ChEBI" id="CHEBI:456215"/>
        <dbReference type="EC" id="2.7.6.1"/>
    </reaction>
</comment>
<evidence type="ECO:0000256" key="3">
    <source>
        <dbReference type="ARBA" id="ARBA00022679"/>
    </source>
</evidence>
<dbReference type="PANTHER" id="PTHR10210:SF120">
    <property type="entry name" value="RIBOSE-PHOSPHATE PYROPHOSPHOKINASE 5, CHLOROPLASTIC"/>
    <property type="match status" value="1"/>
</dbReference>
<feature type="domain" description="Ribose-phosphate pyrophosphokinase N-terminal" evidence="12">
    <location>
        <begin position="57"/>
        <end position="154"/>
    </location>
</feature>
<dbReference type="SMART" id="SM01400">
    <property type="entry name" value="Pribosyltran_N"/>
    <property type="match status" value="1"/>
</dbReference>
<organism evidence="13 14">
    <name type="scientific">Gossypium tomentosum</name>
    <name type="common">Hawaiian cotton</name>
    <name type="synonym">Gossypium sandvicense</name>
    <dbReference type="NCBI Taxonomy" id="34277"/>
    <lineage>
        <taxon>Eukaryota</taxon>
        <taxon>Viridiplantae</taxon>
        <taxon>Streptophyta</taxon>
        <taxon>Embryophyta</taxon>
        <taxon>Tracheophyta</taxon>
        <taxon>Spermatophyta</taxon>
        <taxon>Magnoliopsida</taxon>
        <taxon>eudicotyledons</taxon>
        <taxon>Gunneridae</taxon>
        <taxon>Pentapetalae</taxon>
        <taxon>rosids</taxon>
        <taxon>malvids</taxon>
        <taxon>Malvales</taxon>
        <taxon>Malvaceae</taxon>
        <taxon>Malvoideae</taxon>
        <taxon>Gossypium</taxon>
    </lineage>
</organism>
<evidence type="ECO:0000259" key="12">
    <source>
        <dbReference type="Pfam" id="PF13793"/>
    </source>
</evidence>
<evidence type="ECO:0000313" key="13">
    <source>
        <dbReference type="EMBL" id="TYI35972.1"/>
    </source>
</evidence>
<dbReference type="GO" id="GO:0006015">
    <property type="term" value="P:5-phosphoribose 1-diphosphate biosynthetic process"/>
    <property type="evidence" value="ECO:0007669"/>
    <property type="project" value="TreeGrafter"/>
</dbReference>
<dbReference type="SUPFAM" id="SSF52540">
    <property type="entry name" value="P-loop containing nucleoside triphosphate hydrolases"/>
    <property type="match status" value="1"/>
</dbReference>
<protein>
    <recommendedName>
        <fullName evidence="2">ribose-phosphate diphosphokinase</fullName>
        <ecNumber evidence="2">2.7.6.1</ecNumber>
    </recommendedName>
</protein>
<dbReference type="InterPro" id="IPR029057">
    <property type="entry name" value="PRTase-like"/>
</dbReference>
<evidence type="ECO:0000256" key="10">
    <source>
        <dbReference type="ARBA" id="ARBA00049535"/>
    </source>
</evidence>
<dbReference type="GO" id="GO:0006164">
    <property type="term" value="P:purine nucleotide biosynthetic process"/>
    <property type="evidence" value="ECO:0007669"/>
    <property type="project" value="TreeGrafter"/>
</dbReference>
<dbReference type="Gene3D" id="3.40.50.2020">
    <property type="match status" value="1"/>
</dbReference>
<keyword evidence="5" id="KW-0545">Nucleotide biosynthesis</keyword>
<dbReference type="NCBIfam" id="TIGR01251">
    <property type="entry name" value="ribP_PPkin"/>
    <property type="match status" value="1"/>
</dbReference>
<dbReference type="InterPro" id="IPR003959">
    <property type="entry name" value="ATPase_AAA_core"/>
</dbReference>
<evidence type="ECO:0000259" key="11">
    <source>
        <dbReference type="Pfam" id="PF00004"/>
    </source>
</evidence>
<keyword evidence="14" id="KW-1185">Reference proteome</keyword>
<dbReference type="PANTHER" id="PTHR10210">
    <property type="entry name" value="RIBOSE-PHOSPHATE DIPHOSPHOKINASE FAMILY MEMBER"/>
    <property type="match status" value="1"/>
</dbReference>
<proteinExistence type="inferred from homology"/>
<dbReference type="Pfam" id="PF13793">
    <property type="entry name" value="Pribosyltran_N"/>
    <property type="match status" value="1"/>
</dbReference>
<comment type="similarity">
    <text evidence="1">Belongs to the ribose-phosphate pyrophosphokinase family.</text>
</comment>
<keyword evidence="3" id="KW-0808">Transferase</keyword>
<evidence type="ECO:0000313" key="14">
    <source>
        <dbReference type="Proteomes" id="UP000322667"/>
    </source>
</evidence>
<evidence type="ECO:0000256" key="6">
    <source>
        <dbReference type="ARBA" id="ARBA00022741"/>
    </source>
</evidence>
<evidence type="ECO:0000256" key="1">
    <source>
        <dbReference type="ARBA" id="ARBA00006478"/>
    </source>
</evidence>
<evidence type="ECO:0000256" key="5">
    <source>
        <dbReference type="ARBA" id="ARBA00022727"/>
    </source>
</evidence>
<evidence type="ECO:0000256" key="7">
    <source>
        <dbReference type="ARBA" id="ARBA00022777"/>
    </source>
</evidence>
<sequence>MTVNQTAALKRCSLVEPLKFKNGKPHFPLLASDPAFPTFFSPNSHFQNDINKHDTRLRIFSGTANPALGQEITCYMGLELGKIKIKRFADGEIYVQLQESVRGCNVFLVQPTCPPANENLMELLIMIDACRRASAKNITAVIPYFGYARANRKVSFLFLCHGWMYLLEYGTKYLVVLCTLCNLLINSYLLHVNKPSVIFIDEIDALATRRQGIFKETTDHLYNVATQERETTLNQLLIELDGFDTGKGVIFWAATNRRDLLDPALLRQGRFDREVNFHHLNSRSN</sequence>
<accession>A0A5D2R6H1</accession>
<dbReference type="InterPro" id="IPR005946">
    <property type="entry name" value="Rib-P_diPkinase"/>
</dbReference>
<dbReference type="Proteomes" id="UP000322667">
    <property type="component" value="Chromosome A03"/>
</dbReference>
<dbReference type="InterPro" id="IPR027417">
    <property type="entry name" value="P-loop_NTPase"/>
</dbReference>
<dbReference type="GO" id="GO:0016301">
    <property type="term" value="F:kinase activity"/>
    <property type="evidence" value="ECO:0007669"/>
    <property type="project" value="UniProtKB-KW"/>
</dbReference>
<dbReference type="EC" id="2.7.6.1" evidence="2"/>
<keyword evidence="8" id="KW-0067">ATP-binding</keyword>
<keyword evidence="6" id="KW-0547">Nucleotide-binding</keyword>
<keyword evidence="4" id="KW-0479">Metal-binding</keyword>
<dbReference type="FunFam" id="3.40.50.2020:FF:000007">
    <property type="entry name" value="Ribose-phosphate pyrophosphokinase"/>
    <property type="match status" value="1"/>
</dbReference>
<dbReference type="GO" id="GO:0004749">
    <property type="term" value="F:ribose phosphate diphosphokinase activity"/>
    <property type="evidence" value="ECO:0007669"/>
    <property type="project" value="UniProtKB-EC"/>
</dbReference>
<keyword evidence="7" id="KW-0418">Kinase</keyword>
<reference evidence="13 14" key="1">
    <citation type="submission" date="2019-07" db="EMBL/GenBank/DDBJ databases">
        <title>WGS assembly of Gossypium tomentosum.</title>
        <authorList>
            <person name="Chen Z.J."/>
            <person name="Sreedasyam A."/>
            <person name="Ando A."/>
            <person name="Song Q."/>
            <person name="De L."/>
            <person name="Hulse-Kemp A."/>
            <person name="Ding M."/>
            <person name="Ye W."/>
            <person name="Kirkbride R."/>
            <person name="Jenkins J."/>
            <person name="Plott C."/>
            <person name="Lovell J."/>
            <person name="Lin Y.-M."/>
            <person name="Vaughn R."/>
            <person name="Liu B."/>
            <person name="Li W."/>
            <person name="Simpson S."/>
            <person name="Scheffler B."/>
            <person name="Saski C."/>
            <person name="Grover C."/>
            <person name="Hu G."/>
            <person name="Conover J."/>
            <person name="Carlson J."/>
            <person name="Shu S."/>
            <person name="Boston L."/>
            <person name="Williams M."/>
            <person name="Peterson D."/>
            <person name="Mcgee K."/>
            <person name="Jones D."/>
            <person name="Wendel J."/>
            <person name="Stelly D."/>
            <person name="Grimwood J."/>
            <person name="Schmutz J."/>
        </authorList>
    </citation>
    <scope>NUCLEOTIDE SEQUENCE [LARGE SCALE GENOMIC DNA]</scope>
    <source>
        <strain evidence="13">7179.01</strain>
    </source>
</reference>
<evidence type="ECO:0000256" key="4">
    <source>
        <dbReference type="ARBA" id="ARBA00022723"/>
    </source>
</evidence>
<dbReference type="GO" id="GO:0005737">
    <property type="term" value="C:cytoplasm"/>
    <property type="evidence" value="ECO:0007669"/>
    <property type="project" value="TreeGrafter"/>
</dbReference>
<gene>
    <name evidence="13" type="ORF">ES332_A03G111500v1</name>
</gene>
<dbReference type="GO" id="GO:0005524">
    <property type="term" value="F:ATP binding"/>
    <property type="evidence" value="ECO:0007669"/>
    <property type="project" value="UniProtKB-KW"/>
</dbReference>
<name>A0A5D2R6H1_GOSTO</name>
<dbReference type="SUPFAM" id="SSF53271">
    <property type="entry name" value="PRTase-like"/>
    <property type="match status" value="1"/>
</dbReference>
<evidence type="ECO:0000256" key="2">
    <source>
        <dbReference type="ARBA" id="ARBA00013247"/>
    </source>
</evidence>
<dbReference type="EMBL" id="CM017612">
    <property type="protein sequence ID" value="TYI35972.1"/>
    <property type="molecule type" value="Genomic_DNA"/>
</dbReference>
<dbReference type="Pfam" id="PF00004">
    <property type="entry name" value="AAA"/>
    <property type="match status" value="1"/>
</dbReference>
<evidence type="ECO:0000256" key="9">
    <source>
        <dbReference type="ARBA" id="ARBA00022842"/>
    </source>
</evidence>
<dbReference type="InterPro" id="IPR029099">
    <property type="entry name" value="Pribosyltran_N"/>
</dbReference>
<evidence type="ECO:0000256" key="8">
    <source>
        <dbReference type="ARBA" id="ARBA00022840"/>
    </source>
</evidence>
<dbReference type="AlphaFoldDB" id="A0A5D2R6H1"/>
<feature type="domain" description="ATPase AAA-type core" evidence="11">
    <location>
        <begin position="192"/>
        <end position="277"/>
    </location>
</feature>
<dbReference type="GO" id="GO:0016887">
    <property type="term" value="F:ATP hydrolysis activity"/>
    <property type="evidence" value="ECO:0007669"/>
    <property type="project" value="InterPro"/>
</dbReference>
<keyword evidence="9" id="KW-0460">Magnesium</keyword>
<dbReference type="GO" id="GO:0002189">
    <property type="term" value="C:ribose phosphate diphosphokinase complex"/>
    <property type="evidence" value="ECO:0007669"/>
    <property type="project" value="TreeGrafter"/>
</dbReference>